<keyword evidence="4 11" id="KW-0436">Ligase</keyword>
<name>A0A2M7B8B8_9BACT</name>
<dbReference type="PANTHER" id="PTHR11777">
    <property type="entry name" value="ALANYL-TRNA SYNTHETASE"/>
    <property type="match status" value="1"/>
</dbReference>
<evidence type="ECO:0000256" key="7">
    <source>
        <dbReference type="ARBA" id="ARBA00022884"/>
    </source>
</evidence>
<evidence type="ECO:0000313" key="11">
    <source>
        <dbReference type="EMBL" id="PIU99309.1"/>
    </source>
</evidence>
<dbReference type="GO" id="GO:0005737">
    <property type="term" value="C:cytoplasm"/>
    <property type="evidence" value="ECO:0007669"/>
    <property type="project" value="InterPro"/>
</dbReference>
<evidence type="ECO:0000256" key="8">
    <source>
        <dbReference type="ARBA" id="ARBA00022917"/>
    </source>
</evidence>
<dbReference type="InterPro" id="IPR050058">
    <property type="entry name" value="Ala-tRNA_ligase"/>
</dbReference>
<evidence type="ECO:0000256" key="6">
    <source>
        <dbReference type="ARBA" id="ARBA00022840"/>
    </source>
</evidence>
<dbReference type="SUPFAM" id="SSF55681">
    <property type="entry name" value="Class II aaRS and biotin synthetases"/>
    <property type="match status" value="1"/>
</dbReference>
<dbReference type="SUPFAM" id="SSF55186">
    <property type="entry name" value="ThrRS/AlaRS common domain"/>
    <property type="match status" value="1"/>
</dbReference>
<dbReference type="InterPro" id="IPR045864">
    <property type="entry name" value="aa-tRNA-synth_II/BPL/LPL"/>
</dbReference>
<gene>
    <name evidence="11" type="ORF">COS59_00455</name>
</gene>
<dbReference type="PROSITE" id="PS50860">
    <property type="entry name" value="AA_TRNA_LIGASE_II_ALA"/>
    <property type="match status" value="1"/>
</dbReference>
<keyword evidence="6" id="KW-0067">ATP-binding</keyword>
<dbReference type="PANTHER" id="PTHR11777:SF9">
    <property type="entry name" value="ALANINE--TRNA LIGASE, CYTOPLASMIC"/>
    <property type="match status" value="1"/>
</dbReference>
<evidence type="ECO:0000256" key="2">
    <source>
        <dbReference type="ARBA" id="ARBA00013168"/>
    </source>
</evidence>
<keyword evidence="9" id="KW-0030">Aminoacyl-tRNA synthetase</keyword>
<dbReference type="Pfam" id="PF01411">
    <property type="entry name" value="tRNA-synt_2c"/>
    <property type="match status" value="1"/>
</dbReference>
<keyword evidence="7" id="KW-0694">RNA-binding</keyword>
<dbReference type="SMART" id="SM00863">
    <property type="entry name" value="tRNA_SAD"/>
    <property type="match status" value="1"/>
</dbReference>
<dbReference type="PRINTS" id="PR00980">
    <property type="entry name" value="TRNASYNTHALA"/>
</dbReference>
<dbReference type="AlphaFoldDB" id="A0A2M7B8B8"/>
<dbReference type="GO" id="GO:0005524">
    <property type="term" value="F:ATP binding"/>
    <property type="evidence" value="ECO:0007669"/>
    <property type="project" value="UniProtKB-KW"/>
</dbReference>
<keyword evidence="5" id="KW-0547">Nucleotide-binding</keyword>
<keyword evidence="3" id="KW-0820">tRNA-binding</keyword>
<keyword evidence="8" id="KW-0648">Protein biosynthesis</keyword>
<dbReference type="InterPro" id="IPR002318">
    <property type="entry name" value="Ala-tRNA-lgiase_IIc"/>
</dbReference>
<dbReference type="EMBL" id="PEVH01000017">
    <property type="protein sequence ID" value="PIU99309.1"/>
    <property type="molecule type" value="Genomic_DNA"/>
</dbReference>
<evidence type="ECO:0000256" key="5">
    <source>
        <dbReference type="ARBA" id="ARBA00022741"/>
    </source>
</evidence>
<dbReference type="InterPro" id="IPR018163">
    <property type="entry name" value="Thr/Ala-tRNA-synth_IIc_edit"/>
</dbReference>
<dbReference type="EC" id="6.1.1.7" evidence="2"/>
<dbReference type="GO" id="GO:0002161">
    <property type="term" value="F:aminoacyl-tRNA deacylase activity"/>
    <property type="evidence" value="ECO:0007669"/>
    <property type="project" value="TreeGrafter"/>
</dbReference>
<dbReference type="InterPro" id="IPR012947">
    <property type="entry name" value="tRNA_SAD"/>
</dbReference>
<evidence type="ECO:0000256" key="1">
    <source>
        <dbReference type="ARBA" id="ARBA00008226"/>
    </source>
</evidence>
<evidence type="ECO:0000256" key="3">
    <source>
        <dbReference type="ARBA" id="ARBA00022555"/>
    </source>
</evidence>
<evidence type="ECO:0000313" key="12">
    <source>
        <dbReference type="Proteomes" id="UP000230131"/>
    </source>
</evidence>
<evidence type="ECO:0000256" key="4">
    <source>
        <dbReference type="ARBA" id="ARBA00022598"/>
    </source>
</evidence>
<evidence type="ECO:0000256" key="9">
    <source>
        <dbReference type="ARBA" id="ARBA00023146"/>
    </source>
</evidence>
<protein>
    <recommendedName>
        <fullName evidence="2">alanine--tRNA ligase</fullName>
        <ecNumber evidence="2">6.1.1.7</ecNumber>
    </recommendedName>
</protein>
<dbReference type="Gene3D" id="3.30.980.10">
    <property type="entry name" value="Threonyl-trna Synthetase, Chain A, domain 2"/>
    <property type="match status" value="1"/>
</dbReference>
<dbReference type="FunFam" id="3.30.980.10:FF:000004">
    <property type="entry name" value="Alanine--tRNA ligase, cytoplasmic"/>
    <property type="match status" value="1"/>
</dbReference>
<dbReference type="InterPro" id="IPR018164">
    <property type="entry name" value="Ala-tRNA-synth_IIc_N"/>
</dbReference>
<comment type="caution">
    <text evidence="11">The sequence shown here is derived from an EMBL/GenBank/DDBJ whole genome shotgun (WGS) entry which is preliminary data.</text>
</comment>
<sequence>MISSEIRKSFLEFFEQRGHKIVPSSSLIPSDSSVLLTTAGMQQFKKYYTGELNALTDFGSQRIVSIQKCFRTSDIDSVGDQSHLTFFEMLGNFSFAGEYLKRSAIKWAFEYLNKELKIDFNRLSVAVFKGDSEVPFDGESFEIVKELGFADGKIIKGDRKENFWGPTGEEGPCGPTVEFYIDGLEIWNLVFNEYFKDETGLKKLANPGVDTGMGLERLLMVINSLDDVYQTDLLKPLITKIKELYPQLDKRILRILTDHIRASIFLISDEVLPSNKETGYVLRRLLRRILAYQIKNNIRNNLFPESYKIIKDKYSAIYPETMNEKQILDIFNEEELKYRKTFSRGLKELGKYKSLSGQNAFNLYQTFGLSPEIILEFAPPEAIKNFKLKDFEKEFKKHQEISRAGALKKFGGHGLKSETKEAQEIIRLHTATHLLQWALREVLGKEVRQIGSDINSERLRFDFNFNRKLTIKEIKRVGDLVNQKVKENLPVFFEEMPKEEAEKIGALAFFKQKYGDIVKVYFIGQKENPISKELCAGPHVKNTSEIGEFRLFKEEAISAGSRRIRATVD</sequence>
<evidence type="ECO:0000259" key="10">
    <source>
        <dbReference type="PROSITE" id="PS50860"/>
    </source>
</evidence>
<proteinExistence type="inferred from homology"/>
<dbReference type="Gene3D" id="3.30.54.20">
    <property type="match status" value="1"/>
</dbReference>
<accession>A0A2M7B8B8</accession>
<reference evidence="12" key="1">
    <citation type="submission" date="2017-09" db="EMBL/GenBank/DDBJ databases">
        <title>Depth-based differentiation of microbial function through sediment-hosted aquifers and enrichment of novel symbionts in the deep terrestrial subsurface.</title>
        <authorList>
            <person name="Probst A.J."/>
            <person name="Ladd B."/>
            <person name="Jarett J.K."/>
            <person name="Geller-Mcgrath D.E."/>
            <person name="Sieber C.M.K."/>
            <person name="Emerson J.B."/>
            <person name="Anantharaman K."/>
            <person name="Thomas B.C."/>
            <person name="Malmstrom R."/>
            <person name="Stieglmeier M."/>
            <person name="Klingl A."/>
            <person name="Woyke T."/>
            <person name="Ryan C.M."/>
            <person name="Banfield J.F."/>
        </authorList>
    </citation>
    <scope>NUCLEOTIDE SEQUENCE [LARGE SCALE GENOMIC DNA]</scope>
</reference>
<dbReference type="Pfam" id="PF07973">
    <property type="entry name" value="tRNA_SAD"/>
    <property type="match status" value="1"/>
</dbReference>
<dbReference type="Gene3D" id="3.30.930.10">
    <property type="entry name" value="Bira Bifunctional Protein, Domain 2"/>
    <property type="match status" value="1"/>
</dbReference>
<comment type="similarity">
    <text evidence="1">Belongs to the class-II aminoacyl-tRNA synthetase family.</text>
</comment>
<organism evidence="11 12">
    <name type="scientific">Candidatus Wolfebacteria bacterium CG03_land_8_20_14_0_80_36_15</name>
    <dbReference type="NCBI Taxonomy" id="1975067"/>
    <lineage>
        <taxon>Bacteria</taxon>
        <taxon>Candidatus Wolfeibacteriota</taxon>
    </lineage>
</organism>
<dbReference type="Proteomes" id="UP000230131">
    <property type="component" value="Unassembled WGS sequence"/>
</dbReference>
<feature type="domain" description="Alanyl-transfer RNA synthetases family profile" evidence="10">
    <location>
        <begin position="1"/>
        <end position="569"/>
    </location>
</feature>
<dbReference type="InterPro" id="IPR018162">
    <property type="entry name" value="Ala-tRNA-ligase_IIc_anticod-bd"/>
</dbReference>
<dbReference type="GO" id="GO:0004813">
    <property type="term" value="F:alanine-tRNA ligase activity"/>
    <property type="evidence" value="ECO:0007669"/>
    <property type="project" value="UniProtKB-EC"/>
</dbReference>
<dbReference type="GO" id="GO:0000049">
    <property type="term" value="F:tRNA binding"/>
    <property type="evidence" value="ECO:0007669"/>
    <property type="project" value="UniProtKB-KW"/>
</dbReference>
<dbReference type="NCBIfam" id="NF002436">
    <property type="entry name" value="PRK01584.1"/>
    <property type="match status" value="1"/>
</dbReference>
<dbReference type="GO" id="GO:0006419">
    <property type="term" value="P:alanyl-tRNA aminoacylation"/>
    <property type="evidence" value="ECO:0007669"/>
    <property type="project" value="InterPro"/>
</dbReference>
<dbReference type="SUPFAM" id="SSF101353">
    <property type="entry name" value="Putative anticodon-binding domain of alanyl-tRNA synthetase (AlaRS)"/>
    <property type="match status" value="1"/>
</dbReference>
<dbReference type="InterPro" id="IPR018165">
    <property type="entry name" value="Ala-tRNA-synth_IIc_core"/>
</dbReference>